<dbReference type="PANTHER" id="PTHR24414">
    <property type="entry name" value="F-BOX/KELCH-REPEAT PROTEIN SKIP4"/>
    <property type="match status" value="1"/>
</dbReference>
<accession>M8ATR6</accession>
<dbReference type="AlphaFoldDB" id="M8ATR6"/>
<sequence>MSCSGNHSGSDLNVEKELALRIGLERSKVNMHGGTSGGSTHAGATRMPELGPRARAQLCEGCAARSAPAPSPSAASGCSGRAAYLHGGRAGVGACIMEVSNLHTDPPAVAALYLHGDVLELVLERLPASDLSAAVAVSREWLRAVRSALLRRPRRLPWLVVHLHGCRRQTLAYDPRSGVWLTTHLHAPRHALPLNLRLVRSARGDRVCALSSSGLDIAGDPLGTSACISLKSPSVWRVDPVLAVVGDRMVALGGACQLALAEGEVVAAAEVHESGNWITCDPLPSKLRESAAATWLSAAATDQRVYLTDRTTGWTSWFDPLKRRWGPTRCLRPDASVYTWGVAPGRAGAERLMLFGAKRDGEEANRVVVQAWEVHGDVLELSPGAAHDAMPSDMSERLFPRDEDEDDEEMMRSIGVCGNATGGYVYNAAEPATGAVLGIPYHRAHGRGVVDVPSSSASSAPLAT</sequence>
<dbReference type="InterPro" id="IPR050354">
    <property type="entry name" value="F-box/kelch-repeat_ARATH"/>
</dbReference>
<dbReference type="OMA" id="RCESMPR"/>
<dbReference type="InterPro" id="IPR036047">
    <property type="entry name" value="F-box-like_dom_sf"/>
</dbReference>
<protein>
    <submittedName>
        <fullName evidence="1">Uncharacterized protein</fullName>
    </submittedName>
</protein>
<name>M8ATR6_TRIUA</name>
<dbReference type="InterPro" id="IPR015915">
    <property type="entry name" value="Kelch-typ_b-propeller"/>
</dbReference>
<evidence type="ECO:0000313" key="1">
    <source>
        <dbReference type="EMBL" id="EMS68615.1"/>
    </source>
</evidence>
<reference evidence="1" key="1">
    <citation type="journal article" date="2013" name="Nature">
        <title>Draft genome of the wheat A-genome progenitor Triticum urartu.</title>
        <authorList>
            <person name="Ling H.Q."/>
            <person name="Zhao S."/>
            <person name="Liu D."/>
            <person name="Wang J."/>
            <person name="Sun H."/>
            <person name="Zhang C."/>
            <person name="Fan H."/>
            <person name="Li D."/>
            <person name="Dong L."/>
            <person name="Tao Y."/>
            <person name="Gao C."/>
            <person name="Wu H."/>
            <person name="Li Y."/>
            <person name="Cui Y."/>
            <person name="Guo X."/>
            <person name="Zheng S."/>
            <person name="Wang B."/>
            <person name="Yu K."/>
            <person name="Liang Q."/>
            <person name="Yang W."/>
            <person name="Lou X."/>
            <person name="Chen J."/>
            <person name="Feng M."/>
            <person name="Jian J."/>
            <person name="Zhang X."/>
            <person name="Luo G."/>
            <person name="Jiang Y."/>
            <person name="Liu J."/>
            <person name="Wang Z."/>
            <person name="Sha Y."/>
            <person name="Zhang B."/>
            <person name="Wu H."/>
            <person name="Tang D."/>
            <person name="Shen Q."/>
            <person name="Xue P."/>
            <person name="Zou S."/>
            <person name="Wang X."/>
            <person name="Liu X."/>
            <person name="Wang F."/>
            <person name="Yang Y."/>
            <person name="An X."/>
            <person name="Dong Z."/>
            <person name="Zhang K."/>
            <person name="Zhang X."/>
            <person name="Luo M.C."/>
            <person name="Dvorak J."/>
            <person name="Tong Y."/>
            <person name="Wang J."/>
            <person name="Yang H."/>
            <person name="Li Z."/>
            <person name="Wang D."/>
            <person name="Zhang A."/>
            <person name="Wang J."/>
        </authorList>
    </citation>
    <scope>NUCLEOTIDE SEQUENCE</scope>
</reference>
<dbReference type="Gene3D" id="2.120.10.80">
    <property type="entry name" value="Kelch-type beta propeller"/>
    <property type="match status" value="1"/>
</dbReference>
<gene>
    <name evidence="1" type="ORF">TRIUR3_27088</name>
</gene>
<dbReference type="STRING" id="4572.M8ATR6"/>
<dbReference type="EMBL" id="KD004156">
    <property type="protein sequence ID" value="EMS68615.1"/>
    <property type="molecule type" value="Genomic_DNA"/>
</dbReference>
<organism evidence="1">
    <name type="scientific">Triticum urartu</name>
    <name type="common">Red wild einkorn</name>
    <name type="synonym">Crithodium urartu</name>
    <dbReference type="NCBI Taxonomy" id="4572"/>
    <lineage>
        <taxon>Eukaryota</taxon>
        <taxon>Viridiplantae</taxon>
        <taxon>Streptophyta</taxon>
        <taxon>Embryophyta</taxon>
        <taxon>Tracheophyta</taxon>
        <taxon>Spermatophyta</taxon>
        <taxon>Magnoliopsida</taxon>
        <taxon>Liliopsida</taxon>
        <taxon>Poales</taxon>
        <taxon>Poaceae</taxon>
        <taxon>BOP clade</taxon>
        <taxon>Pooideae</taxon>
        <taxon>Triticodae</taxon>
        <taxon>Triticeae</taxon>
        <taxon>Triticinae</taxon>
        <taxon>Triticum</taxon>
    </lineage>
</organism>
<proteinExistence type="predicted"/>
<dbReference type="SUPFAM" id="SSF81383">
    <property type="entry name" value="F-box domain"/>
    <property type="match status" value="1"/>
</dbReference>
<dbReference type="eggNOG" id="ENOG502RB6E">
    <property type="taxonomic scope" value="Eukaryota"/>
</dbReference>
<dbReference type="PANTHER" id="PTHR24414:SF203">
    <property type="entry name" value="OS01G0704300 PROTEIN"/>
    <property type="match status" value="1"/>
</dbReference>